<keyword evidence="1" id="KW-0418">Kinase</keyword>
<dbReference type="EC" id="2.7.2.2" evidence="1"/>
<evidence type="ECO:0000313" key="2">
    <source>
        <dbReference type="Proteomes" id="UP001343724"/>
    </source>
</evidence>
<keyword evidence="1" id="KW-0808">Transferase</keyword>
<dbReference type="GO" id="GO:0008804">
    <property type="term" value="F:carbamate kinase activity"/>
    <property type="evidence" value="ECO:0007669"/>
    <property type="project" value="UniProtKB-EC"/>
</dbReference>
<organism evidence="1 2">
    <name type="scientific">Adlercreutzia shanghongiae</name>
    <dbReference type="NCBI Taxonomy" id="3111773"/>
    <lineage>
        <taxon>Bacteria</taxon>
        <taxon>Bacillati</taxon>
        <taxon>Actinomycetota</taxon>
        <taxon>Coriobacteriia</taxon>
        <taxon>Eggerthellales</taxon>
        <taxon>Eggerthellaceae</taxon>
        <taxon>Adlercreutzia</taxon>
    </lineage>
</organism>
<dbReference type="Gene3D" id="3.40.1160.10">
    <property type="entry name" value="Acetylglutamate kinase-like"/>
    <property type="match status" value="1"/>
</dbReference>
<accession>A0ABU6J1M7</accession>
<dbReference type="InterPro" id="IPR036393">
    <property type="entry name" value="AceGlu_kinase-like_sf"/>
</dbReference>
<proteinExistence type="predicted"/>
<comment type="caution">
    <text evidence="1">The sequence shown here is derived from an EMBL/GenBank/DDBJ whole genome shotgun (WGS) entry which is preliminary data.</text>
</comment>
<dbReference type="EMBL" id="JAYMFH010000023">
    <property type="protein sequence ID" value="MEC4295945.1"/>
    <property type="molecule type" value="Genomic_DNA"/>
</dbReference>
<feature type="non-terminal residue" evidence="1">
    <location>
        <position position="44"/>
    </location>
</feature>
<name>A0ABU6J1M7_9ACTN</name>
<reference evidence="1 2" key="1">
    <citation type="submission" date="2024-01" db="EMBL/GenBank/DDBJ databases">
        <title>novel species in genus Adlercreutzia.</title>
        <authorList>
            <person name="Liu X."/>
        </authorList>
    </citation>
    <scope>NUCLEOTIDE SEQUENCE [LARGE SCALE GENOMIC DNA]</scope>
    <source>
        <strain evidence="1 2">R22</strain>
    </source>
</reference>
<dbReference type="SUPFAM" id="SSF53633">
    <property type="entry name" value="Carbamate kinase-like"/>
    <property type="match status" value="1"/>
</dbReference>
<evidence type="ECO:0000313" key="1">
    <source>
        <dbReference type="EMBL" id="MEC4295945.1"/>
    </source>
</evidence>
<sequence>MPYQKGPGKTVVIALGGNALGNTPAEQLELVQNTAKHIVDMIEE</sequence>
<dbReference type="Proteomes" id="UP001343724">
    <property type="component" value="Unassembled WGS sequence"/>
</dbReference>
<protein>
    <submittedName>
        <fullName evidence="1">Carbamate kinase</fullName>
        <ecNumber evidence="1">2.7.2.2</ecNumber>
    </submittedName>
</protein>
<keyword evidence="2" id="KW-1185">Reference proteome</keyword>
<gene>
    <name evidence="1" type="ORF">VJ920_11580</name>
</gene>